<dbReference type="SUPFAM" id="SSF50685">
    <property type="entry name" value="Barwin-like endoglucanases"/>
    <property type="match status" value="1"/>
</dbReference>
<dbReference type="InterPro" id="IPR006041">
    <property type="entry name" value="Pollen_Ole_e1_allergen"/>
</dbReference>
<keyword evidence="3" id="KW-1133">Transmembrane helix</keyword>
<dbReference type="InterPro" id="IPR036908">
    <property type="entry name" value="RlpA-like_sf"/>
</dbReference>
<keyword evidence="5" id="KW-1185">Reference proteome</keyword>
<dbReference type="EMBL" id="JAFEMO010000015">
    <property type="protein sequence ID" value="KAH7544089.1"/>
    <property type="molecule type" value="Genomic_DNA"/>
</dbReference>
<evidence type="ECO:0008006" key="6">
    <source>
        <dbReference type="Google" id="ProtNLM"/>
    </source>
</evidence>
<evidence type="ECO:0000256" key="3">
    <source>
        <dbReference type="SAM" id="Phobius"/>
    </source>
</evidence>
<evidence type="ECO:0000313" key="4">
    <source>
        <dbReference type="EMBL" id="KAH7544089.1"/>
    </source>
</evidence>
<evidence type="ECO:0000313" key="5">
    <source>
        <dbReference type="Proteomes" id="UP000827721"/>
    </source>
</evidence>
<protein>
    <recommendedName>
        <fullName evidence="6">Pollen allergen Ole e 1 family</fullName>
    </recommendedName>
</protein>
<dbReference type="Proteomes" id="UP000827721">
    <property type="component" value="Unassembled WGS sequence"/>
</dbReference>
<dbReference type="PANTHER" id="PTHR31614:SF2">
    <property type="entry name" value="F28N24.16 PROTEIN"/>
    <property type="match status" value="1"/>
</dbReference>
<reference evidence="4 5" key="1">
    <citation type="submission" date="2021-02" db="EMBL/GenBank/DDBJ databases">
        <title>Plant Genome Project.</title>
        <authorList>
            <person name="Zhang R.-G."/>
        </authorList>
    </citation>
    <scope>NUCLEOTIDE SEQUENCE [LARGE SCALE GENOMIC DNA]</scope>
    <source>
        <tissue evidence="4">Leaves</tissue>
    </source>
</reference>
<comment type="caution">
    <text evidence="4">The sequence shown here is derived from an EMBL/GenBank/DDBJ whole genome shotgun (WGS) entry which is preliminary data.</text>
</comment>
<accession>A0ABQ8H1J9</accession>
<keyword evidence="3" id="KW-0812">Transmembrane</keyword>
<feature type="transmembrane region" description="Helical" evidence="3">
    <location>
        <begin position="45"/>
        <end position="66"/>
    </location>
</feature>
<keyword evidence="2" id="KW-1015">Disulfide bond</keyword>
<sequence length="295" mass="32497">MITDFCPSASCDTLSLSKEAFAAIADLDAGVINIEFQFDFLSWVIAYNCIQVILFARVLGIGFTLFKKPHLHFNILQSFETEKRKMLPKCSVQSSDPQLFQSLNGLRHLAEMRRFKVFVVVASLYCGSSSVELESDAPTVVTLPVKESLVGVAHAVEKSSALVVEGKVYCDTCRVKFETSLSQPVEGANVKLVCKDRESEENKLEIEGVTDKSGHYSFSVEGDHAEEICEVHLIKSPVEDCNEIVKGWNSARVLLSTDVGVVDSVRHANALGFMKKEAVEKCAEVLQVLGFLPVN</sequence>
<dbReference type="PROSITE" id="PS00925">
    <property type="entry name" value="OLEEI"/>
    <property type="match status" value="1"/>
</dbReference>
<keyword evidence="3" id="KW-0472">Membrane</keyword>
<dbReference type="InterPro" id="IPR006040">
    <property type="entry name" value="Allergen_Ole_e_I_CS"/>
</dbReference>
<dbReference type="PANTHER" id="PTHR31614">
    <property type="entry name" value="PROTEIN DOWNSTREAM OF FLC-RELATED"/>
    <property type="match status" value="1"/>
</dbReference>
<evidence type="ECO:0000256" key="1">
    <source>
        <dbReference type="ARBA" id="ARBA00010049"/>
    </source>
</evidence>
<comment type="similarity">
    <text evidence="1">Belongs to the Ole e I family.</text>
</comment>
<proteinExistence type="inferred from homology"/>
<organism evidence="4 5">
    <name type="scientific">Xanthoceras sorbifolium</name>
    <dbReference type="NCBI Taxonomy" id="99658"/>
    <lineage>
        <taxon>Eukaryota</taxon>
        <taxon>Viridiplantae</taxon>
        <taxon>Streptophyta</taxon>
        <taxon>Embryophyta</taxon>
        <taxon>Tracheophyta</taxon>
        <taxon>Spermatophyta</taxon>
        <taxon>Magnoliopsida</taxon>
        <taxon>eudicotyledons</taxon>
        <taxon>Gunneridae</taxon>
        <taxon>Pentapetalae</taxon>
        <taxon>rosids</taxon>
        <taxon>malvids</taxon>
        <taxon>Sapindales</taxon>
        <taxon>Sapindaceae</taxon>
        <taxon>Xanthoceroideae</taxon>
        <taxon>Xanthoceras</taxon>
    </lineage>
</organism>
<name>A0ABQ8H1J9_9ROSI</name>
<dbReference type="Pfam" id="PF01190">
    <property type="entry name" value="Pollen_Ole_e_1"/>
    <property type="match status" value="1"/>
</dbReference>
<gene>
    <name evidence="4" type="ORF">JRO89_XS15G0102900</name>
</gene>
<dbReference type="Gene3D" id="2.40.40.10">
    <property type="entry name" value="RlpA-like domain"/>
    <property type="match status" value="1"/>
</dbReference>
<evidence type="ECO:0000256" key="2">
    <source>
        <dbReference type="ARBA" id="ARBA00023157"/>
    </source>
</evidence>